<sequence>MILLLLTGHKDMFPIGNIKEKEIIFCNGCRLIAYHLYR</sequence>
<dbReference type="Proteomes" id="UP000005475">
    <property type="component" value="Unassembled WGS sequence"/>
</dbReference>
<organism evidence="1 2">
    <name type="scientific">Bacteroides ovatus (strain ATCC 8483 / DSM 1896 / JCM 5824 / BCRC 10623 / CCUG 4943 / NCTC 11153)</name>
    <dbReference type="NCBI Taxonomy" id="411476"/>
    <lineage>
        <taxon>Bacteria</taxon>
        <taxon>Pseudomonadati</taxon>
        <taxon>Bacteroidota</taxon>
        <taxon>Bacteroidia</taxon>
        <taxon>Bacteroidales</taxon>
        <taxon>Bacteroidaceae</taxon>
        <taxon>Bacteroides</taxon>
    </lineage>
</organism>
<evidence type="ECO:0000313" key="2">
    <source>
        <dbReference type="Proteomes" id="UP000005475"/>
    </source>
</evidence>
<dbReference type="EMBL" id="AAXF02000043">
    <property type="protein sequence ID" value="EDO12968.1"/>
    <property type="molecule type" value="Genomic_DNA"/>
</dbReference>
<accession>A0AAN3AAR4</accession>
<name>A0AAN3AAR4_BACO1</name>
<evidence type="ECO:0000313" key="1">
    <source>
        <dbReference type="EMBL" id="EDO12968.1"/>
    </source>
</evidence>
<comment type="caution">
    <text evidence="1">The sequence shown here is derived from an EMBL/GenBank/DDBJ whole genome shotgun (WGS) entry which is preliminary data.</text>
</comment>
<reference evidence="2" key="2">
    <citation type="submission" date="2007-04" db="EMBL/GenBank/DDBJ databases">
        <title>Draft genome sequence of Bacteroides ovatus (ATCC 8483).</title>
        <authorList>
            <person name="Sudarsanam P."/>
            <person name="Ley R."/>
            <person name="Guruge J."/>
            <person name="Turnbaugh P.J."/>
            <person name="Mahowald M."/>
            <person name="Liep D."/>
            <person name="Gordon J."/>
        </authorList>
    </citation>
    <scope>NUCLEOTIDE SEQUENCE [LARGE SCALE GENOMIC DNA]</scope>
    <source>
        <strain evidence="2">ATCC 8483 / DSM 1896 / JCM 5824 / BCRC 10623 / CCUG 4943 / NCTC 11153</strain>
    </source>
</reference>
<gene>
    <name evidence="1" type="ORF">BACOVA_01472</name>
</gene>
<protein>
    <submittedName>
        <fullName evidence="1">Uncharacterized protein</fullName>
    </submittedName>
</protein>
<reference evidence="1 2" key="1">
    <citation type="submission" date="2007-03" db="EMBL/GenBank/DDBJ databases">
        <authorList>
            <person name="Fulton L."/>
            <person name="Clifton S."/>
            <person name="Fulton B."/>
            <person name="Xu J."/>
            <person name="Minx P."/>
            <person name="Pepin K.H."/>
            <person name="Johnson M."/>
            <person name="Thiruvilangam P."/>
            <person name="Bhonagiri V."/>
            <person name="Nash W.E."/>
            <person name="Mardis E.R."/>
            <person name="Wilson R.K."/>
        </authorList>
    </citation>
    <scope>NUCLEOTIDE SEQUENCE [LARGE SCALE GENOMIC DNA]</scope>
    <source>
        <strain evidence="2">ATCC 8483 / DSM 1896 / JCM 5824 / BCRC 10623 / CCUG 4943 / NCTC 11153</strain>
    </source>
</reference>
<proteinExistence type="predicted"/>
<dbReference type="AlphaFoldDB" id="A0AAN3AAR4"/>